<evidence type="ECO:0000256" key="1">
    <source>
        <dbReference type="SAM" id="SignalP"/>
    </source>
</evidence>
<dbReference type="SUPFAM" id="SSF56436">
    <property type="entry name" value="C-type lectin-like"/>
    <property type="match status" value="1"/>
</dbReference>
<dbReference type="PANTHER" id="PTHR23150">
    <property type="entry name" value="SULFATASE MODIFYING FACTOR 1, 2"/>
    <property type="match status" value="1"/>
</dbReference>
<dbReference type="InterPro" id="IPR016187">
    <property type="entry name" value="CTDL_fold"/>
</dbReference>
<sequence>MTSHRHLALLALVLVGAPVRATDGAERDQVLVPAGEFAPLLRSRDEPERVPVASFWMDVRPVTNAEFLAFVRAHPEWARSRARRLFVDSQYLAHWAGDFELGPAAPPDAPVVYVSWFAARAYAASWGARLPSIAEWERAAAVGISTDNARTDPAVAEVMAGWFSRPNEGPLPAVAGGAPNRLGVHDLFGLVWEWVEDFNTALVTGESRADTGLERNLFCGAGSVGTRDNTDYPAFMRAGFRSSLRAAYCVPNLGFRCVVTP</sequence>
<dbReference type="InterPro" id="IPR042095">
    <property type="entry name" value="SUMF_sf"/>
</dbReference>
<gene>
    <name evidence="3" type="ORF">K1X11_017150</name>
</gene>
<dbReference type="RefSeq" id="WP_221033224.1">
    <property type="nucleotide sequence ID" value="NZ_CP139781.1"/>
</dbReference>
<name>A0ABZ1C4V8_9BACT</name>
<dbReference type="EMBL" id="CP139781">
    <property type="protein sequence ID" value="WRQ86541.1"/>
    <property type="molecule type" value="Genomic_DNA"/>
</dbReference>
<accession>A0ABZ1C4V8</accession>
<dbReference type="InterPro" id="IPR051043">
    <property type="entry name" value="Sulfatase_Mod_Factor_Kinase"/>
</dbReference>
<reference evidence="3 4" key="1">
    <citation type="submission" date="2023-12" db="EMBL/GenBank/DDBJ databases">
        <title>Description of an unclassified Opitutus bacterium of Verrucomicrobiota.</title>
        <authorList>
            <person name="Zhang D.-F."/>
        </authorList>
    </citation>
    <scope>NUCLEOTIDE SEQUENCE [LARGE SCALE GENOMIC DNA]</scope>
    <source>
        <strain evidence="3 4">WL0086</strain>
    </source>
</reference>
<evidence type="ECO:0000313" key="4">
    <source>
        <dbReference type="Proteomes" id="UP000738431"/>
    </source>
</evidence>
<feature type="signal peptide" evidence="1">
    <location>
        <begin position="1"/>
        <end position="21"/>
    </location>
</feature>
<keyword evidence="4" id="KW-1185">Reference proteome</keyword>
<feature type="chain" id="PRO_5046842277" evidence="1">
    <location>
        <begin position="22"/>
        <end position="261"/>
    </location>
</feature>
<organism evidence="3 4">
    <name type="scientific">Actomonas aquatica</name>
    <dbReference type="NCBI Taxonomy" id="2866162"/>
    <lineage>
        <taxon>Bacteria</taxon>
        <taxon>Pseudomonadati</taxon>
        <taxon>Verrucomicrobiota</taxon>
        <taxon>Opitutia</taxon>
        <taxon>Opitutales</taxon>
        <taxon>Opitutaceae</taxon>
        <taxon>Actomonas</taxon>
    </lineage>
</organism>
<evidence type="ECO:0000259" key="2">
    <source>
        <dbReference type="Pfam" id="PF03781"/>
    </source>
</evidence>
<dbReference type="Proteomes" id="UP000738431">
    <property type="component" value="Chromosome"/>
</dbReference>
<dbReference type="Pfam" id="PF03781">
    <property type="entry name" value="FGE-sulfatase"/>
    <property type="match status" value="1"/>
</dbReference>
<proteinExistence type="predicted"/>
<keyword evidence="1" id="KW-0732">Signal</keyword>
<evidence type="ECO:0000313" key="3">
    <source>
        <dbReference type="EMBL" id="WRQ86541.1"/>
    </source>
</evidence>
<dbReference type="InterPro" id="IPR005532">
    <property type="entry name" value="SUMF_dom"/>
</dbReference>
<feature type="domain" description="Sulfatase-modifying factor enzyme-like" evidence="2">
    <location>
        <begin position="27"/>
        <end position="258"/>
    </location>
</feature>
<dbReference type="Gene3D" id="3.90.1580.10">
    <property type="entry name" value="paralog of FGE (formylglycine-generating enzyme)"/>
    <property type="match status" value="1"/>
</dbReference>
<protein>
    <submittedName>
        <fullName evidence="3">Formylglycine-generating enzyme family protein</fullName>
    </submittedName>
</protein>
<dbReference type="PANTHER" id="PTHR23150:SF19">
    <property type="entry name" value="FORMYLGLYCINE-GENERATING ENZYME"/>
    <property type="match status" value="1"/>
</dbReference>